<comment type="caution">
    <text evidence="2">The sequence shown here is derived from an EMBL/GenBank/DDBJ whole genome shotgun (WGS) entry which is preliminary data.</text>
</comment>
<keyword evidence="1" id="KW-0812">Transmembrane</keyword>
<evidence type="ECO:0000313" key="2">
    <source>
        <dbReference type="EMBL" id="OGG55104.1"/>
    </source>
</evidence>
<organism evidence="2 3">
    <name type="scientific">Candidatus Kaiserbacteria bacterium RIFCSPHIGHO2_02_FULL_49_11</name>
    <dbReference type="NCBI Taxonomy" id="1798489"/>
    <lineage>
        <taxon>Bacteria</taxon>
        <taxon>Candidatus Kaiseribacteriota</taxon>
    </lineage>
</organism>
<protein>
    <submittedName>
        <fullName evidence="2">Uncharacterized protein</fullName>
    </submittedName>
</protein>
<dbReference type="AlphaFoldDB" id="A0A1F6D0Y4"/>
<evidence type="ECO:0000313" key="3">
    <source>
        <dbReference type="Proteomes" id="UP000177659"/>
    </source>
</evidence>
<dbReference type="Proteomes" id="UP000177659">
    <property type="component" value="Unassembled WGS sequence"/>
</dbReference>
<feature type="transmembrane region" description="Helical" evidence="1">
    <location>
        <begin position="51"/>
        <end position="79"/>
    </location>
</feature>
<gene>
    <name evidence="2" type="ORF">A3D62_01120</name>
</gene>
<evidence type="ECO:0000256" key="1">
    <source>
        <dbReference type="SAM" id="Phobius"/>
    </source>
</evidence>
<feature type="transmembrane region" description="Helical" evidence="1">
    <location>
        <begin position="21"/>
        <end position="45"/>
    </location>
</feature>
<proteinExistence type="predicted"/>
<name>A0A1F6D0Y4_9BACT</name>
<keyword evidence="1" id="KW-1133">Transmembrane helix</keyword>
<dbReference type="EMBL" id="MFLC01000018">
    <property type="protein sequence ID" value="OGG55104.1"/>
    <property type="molecule type" value="Genomic_DNA"/>
</dbReference>
<sequence>MSPIPQIPALEIPFSAVSPELLWFVFLAILGTFGVYSLFLIYHWFRYGMNILASLLATVIYLGVSGIILIIMLLSIAAFL</sequence>
<accession>A0A1F6D0Y4</accession>
<keyword evidence="1" id="KW-0472">Membrane</keyword>
<reference evidence="2 3" key="1">
    <citation type="journal article" date="2016" name="Nat. Commun.">
        <title>Thousands of microbial genomes shed light on interconnected biogeochemical processes in an aquifer system.</title>
        <authorList>
            <person name="Anantharaman K."/>
            <person name="Brown C.T."/>
            <person name="Hug L.A."/>
            <person name="Sharon I."/>
            <person name="Castelle C.J."/>
            <person name="Probst A.J."/>
            <person name="Thomas B.C."/>
            <person name="Singh A."/>
            <person name="Wilkins M.J."/>
            <person name="Karaoz U."/>
            <person name="Brodie E.L."/>
            <person name="Williams K.H."/>
            <person name="Hubbard S.S."/>
            <person name="Banfield J.F."/>
        </authorList>
    </citation>
    <scope>NUCLEOTIDE SEQUENCE [LARGE SCALE GENOMIC DNA]</scope>
</reference>